<evidence type="ECO:0000256" key="2">
    <source>
        <dbReference type="ARBA" id="ARBA00022679"/>
    </source>
</evidence>
<feature type="domain" description="Protein kinase" evidence="7">
    <location>
        <begin position="1"/>
        <end position="207"/>
    </location>
</feature>
<reference evidence="8" key="1">
    <citation type="submission" date="2020-11" db="EMBL/GenBank/DDBJ databases">
        <authorList>
            <person name="Tran Van P."/>
        </authorList>
    </citation>
    <scope>NUCLEOTIDE SEQUENCE</scope>
</reference>
<dbReference type="Gene3D" id="3.30.200.20">
    <property type="entry name" value="Phosphorylase Kinase, domain 1"/>
    <property type="match status" value="1"/>
</dbReference>
<evidence type="ECO:0000313" key="8">
    <source>
        <dbReference type="EMBL" id="CAD7595820.1"/>
    </source>
</evidence>
<evidence type="ECO:0000256" key="3">
    <source>
        <dbReference type="ARBA" id="ARBA00022741"/>
    </source>
</evidence>
<organism evidence="8">
    <name type="scientific">Timema genevievae</name>
    <name type="common">Walking stick</name>
    <dbReference type="NCBI Taxonomy" id="629358"/>
    <lineage>
        <taxon>Eukaryota</taxon>
        <taxon>Metazoa</taxon>
        <taxon>Ecdysozoa</taxon>
        <taxon>Arthropoda</taxon>
        <taxon>Hexapoda</taxon>
        <taxon>Insecta</taxon>
        <taxon>Pterygota</taxon>
        <taxon>Neoptera</taxon>
        <taxon>Polyneoptera</taxon>
        <taxon>Phasmatodea</taxon>
        <taxon>Timematodea</taxon>
        <taxon>Timematoidea</taxon>
        <taxon>Timematidae</taxon>
        <taxon>Timema</taxon>
    </lineage>
</organism>
<dbReference type="PROSITE" id="PS00107">
    <property type="entry name" value="PROTEIN_KINASE_ATP"/>
    <property type="match status" value="1"/>
</dbReference>
<keyword evidence="3 6" id="KW-0547">Nucleotide-binding</keyword>
<sequence length="207" mass="22954">MMGRSRFESRSGMSGPMLSPLLMHNIEALSDATDTITSAPVLDAQGAQSCSIHTKVNPTVHPPILLVEICGQPSQEVASTEEMVIDDLNDNHHHDNNQDGEDCHTHEIELREVIKEGHDKADPGQFELLKVLGQGSFGKVFLVRKVVGKDSGTLYAMKVLKKATLKDLCLQVMFTEEDVKFYLAELALALDHIHQLGIIYRDLKPEK</sequence>
<accession>A0A7R9PLZ8</accession>
<dbReference type="PROSITE" id="PS50011">
    <property type="entry name" value="PROTEIN_KINASE_DOM"/>
    <property type="match status" value="1"/>
</dbReference>
<dbReference type="GO" id="GO:0005524">
    <property type="term" value="F:ATP binding"/>
    <property type="evidence" value="ECO:0007669"/>
    <property type="project" value="UniProtKB-UniRule"/>
</dbReference>
<dbReference type="AlphaFoldDB" id="A0A7R9PLZ8"/>
<dbReference type="InterPro" id="IPR017441">
    <property type="entry name" value="Protein_kinase_ATP_BS"/>
</dbReference>
<dbReference type="EMBL" id="OE841454">
    <property type="protein sequence ID" value="CAD7595820.1"/>
    <property type="molecule type" value="Genomic_DNA"/>
</dbReference>
<protein>
    <recommendedName>
        <fullName evidence="7">Protein kinase domain-containing protein</fullName>
    </recommendedName>
</protein>
<dbReference type="Gene3D" id="1.10.510.10">
    <property type="entry name" value="Transferase(Phosphotransferase) domain 1"/>
    <property type="match status" value="1"/>
</dbReference>
<dbReference type="SUPFAM" id="SSF56112">
    <property type="entry name" value="Protein kinase-like (PK-like)"/>
    <property type="match status" value="1"/>
</dbReference>
<gene>
    <name evidence="8" type="ORF">TGEB3V08_LOCUS6180</name>
</gene>
<dbReference type="InterPro" id="IPR000719">
    <property type="entry name" value="Prot_kinase_dom"/>
</dbReference>
<evidence type="ECO:0000259" key="7">
    <source>
        <dbReference type="PROSITE" id="PS50011"/>
    </source>
</evidence>
<name>A0A7R9PLZ8_TIMGE</name>
<evidence type="ECO:0000256" key="4">
    <source>
        <dbReference type="ARBA" id="ARBA00022777"/>
    </source>
</evidence>
<evidence type="ECO:0000256" key="1">
    <source>
        <dbReference type="ARBA" id="ARBA00022527"/>
    </source>
</evidence>
<keyword evidence="4" id="KW-0418">Kinase</keyword>
<keyword evidence="1" id="KW-0723">Serine/threonine-protein kinase</keyword>
<feature type="binding site" evidence="6">
    <location>
        <position position="158"/>
    </location>
    <ligand>
        <name>ATP</name>
        <dbReference type="ChEBI" id="CHEBI:30616"/>
    </ligand>
</feature>
<evidence type="ECO:0000256" key="5">
    <source>
        <dbReference type="ARBA" id="ARBA00022840"/>
    </source>
</evidence>
<evidence type="ECO:0000256" key="6">
    <source>
        <dbReference type="PROSITE-ProRule" id="PRU10141"/>
    </source>
</evidence>
<keyword evidence="5 6" id="KW-0067">ATP-binding</keyword>
<dbReference type="PANTHER" id="PTHR24351">
    <property type="entry name" value="RIBOSOMAL PROTEIN S6 KINASE"/>
    <property type="match status" value="1"/>
</dbReference>
<proteinExistence type="predicted"/>
<dbReference type="GO" id="GO:0004674">
    <property type="term" value="F:protein serine/threonine kinase activity"/>
    <property type="evidence" value="ECO:0007669"/>
    <property type="project" value="UniProtKB-KW"/>
</dbReference>
<dbReference type="InterPro" id="IPR011009">
    <property type="entry name" value="Kinase-like_dom_sf"/>
</dbReference>
<keyword evidence="2" id="KW-0808">Transferase</keyword>